<organism evidence="2">
    <name type="scientific">viral metagenome</name>
    <dbReference type="NCBI Taxonomy" id="1070528"/>
    <lineage>
        <taxon>unclassified sequences</taxon>
        <taxon>metagenomes</taxon>
        <taxon>organismal metagenomes</taxon>
    </lineage>
</organism>
<dbReference type="AlphaFoldDB" id="A0A6C0KZ82"/>
<accession>A0A6C0KZ82</accession>
<sequence>MPKKTKQSKSRKNRTFRKKRLTIKSAGGGFFGFSKNKSPPQTAENSTPKPETLKDLEKMFPNGIPLSVIKVDLDKADEILKEGEKMFKQYEALPDDIITRRAEMEKEVTSNVPSQPETEKLF</sequence>
<evidence type="ECO:0000256" key="1">
    <source>
        <dbReference type="SAM" id="MobiDB-lite"/>
    </source>
</evidence>
<proteinExistence type="predicted"/>
<feature type="region of interest" description="Disordered" evidence="1">
    <location>
        <begin position="29"/>
        <end position="51"/>
    </location>
</feature>
<evidence type="ECO:0000313" key="2">
    <source>
        <dbReference type="EMBL" id="QHU22879.1"/>
    </source>
</evidence>
<name>A0A6C0KZ82_9ZZZZ</name>
<dbReference type="EMBL" id="MN741019">
    <property type="protein sequence ID" value="QHU22879.1"/>
    <property type="molecule type" value="Genomic_DNA"/>
</dbReference>
<reference evidence="2" key="1">
    <citation type="journal article" date="2020" name="Nature">
        <title>Giant virus diversity and host interactions through global metagenomics.</title>
        <authorList>
            <person name="Schulz F."/>
            <person name="Roux S."/>
            <person name="Paez-Espino D."/>
            <person name="Jungbluth S."/>
            <person name="Walsh D.A."/>
            <person name="Denef V.J."/>
            <person name="McMahon K.D."/>
            <person name="Konstantinidis K.T."/>
            <person name="Eloe-Fadrosh E.A."/>
            <person name="Kyrpides N.C."/>
            <person name="Woyke T."/>
        </authorList>
    </citation>
    <scope>NUCLEOTIDE SEQUENCE</scope>
    <source>
        <strain evidence="2">GVMAG-S-ERX555907-63</strain>
    </source>
</reference>
<feature type="compositionally biased region" description="Polar residues" evidence="1">
    <location>
        <begin position="35"/>
        <end position="49"/>
    </location>
</feature>
<protein>
    <submittedName>
        <fullName evidence="2">Uncharacterized protein</fullName>
    </submittedName>
</protein>